<proteinExistence type="predicted"/>
<evidence type="ECO:0000313" key="2">
    <source>
        <dbReference type="Proteomes" id="UP000271162"/>
    </source>
</evidence>
<dbReference type="AlphaFoldDB" id="A0A0N4XLK0"/>
<reference evidence="3" key="1">
    <citation type="submission" date="2017-02" db="UniProtKB">
        <authorList>
            <consortium name="WormBaseParasite"/>
        </authorList>
    </citation>
    <scope>IDENTIFICATION</scope>
</reference>
<accession>A0A0N4XLK0</accession>
<sequence>MDVLGKGLDLSPNFFGVQSNDTDGSIEFLKVVGYQFRANPPSNWTKYDLQAYERKVSAYFHKEMMSDLLDIYSFSLTYTSDEIVRTGESLSSMR</sequence>
<dbReference type="WBParaSite" id="NBR_0000340201-mRNA-1">
    <property type="protein sequence ID" value="NBR_0000340201-mRNA-1"/>
    <property type="gene ID" value="NBR_0000340201"/>
</dbReference>
<keyword evidence="2" id="KW-1185">Reference proteome</keyword>
<protein>
    <submittedName>
        <fullName evidence="3">Outer membrane protein</fullName>
    </submittedName>
</protein>
<organism evidence="3">
    <name type="scientific">Nippostrongylus brasiliensis</name>
    <name type="common">Rat hookworm</name>
    <dbReference type="NCBI Taxonomy" id="27835"/>
    <lineage>
        <taxon>Eukaryota</taxon>
        <taxon>Metazoa</taxon>
        <taxon>Ecdysozoa</taxon>
        <taxon>Nematoda</taxon>
        <taxon>Chromadorea</taxon>
        <taxon>Rhabditida</taxon>
        <taxon>Rhabditina</taxon>
        <taxon>Rhabditomorpha</taxon>
        <taxon>Strongyloidea</taxon>
        <taxon>Heligmosomidae</taxon>
        <taxon>Nippostrongylus</taxon>
    </lineage>
</organism>
<reference evidence="1 2" key="2">
    <citation type="submission" date="2018-11" db="EMBL/GenBank/DDBJ databases">
        <authorList>
            <consortium name="Pathogen Informatics"/>
        </authorList>
    </citation>
    <scope>NUCLEOTIDE SEQUENCE [LARGE SCALE GENOMIC DNA]</scope>
</reference>
<evidence type="ECO:0000313" key="3">
    <source>
        <dbReference type="WBParaSite" id="NBR_0000340201-mRNA-1"/>
    </source>
</evidence>
<dbReference type="EMBL" id="UYSL01005032">
    <property type="protein sequence ID" value="VDL66992.1"/>
    <property type="molecule type" value="Genomic_DNA"/>
</dbReference>
<evidence type="ECO:0000313" key="1">
    <source>
        <dbReference type="EMBL" id="VDL66992.1"/>
    </source>
</evidence>
<name>A0A0N4XLK0_NIPBR</name>
<gene>
    <name evidence="1" type="ORF">NBR_LOCUS3403</name>
</gene>
<dbReference type="Proteomes" id="UP000271162">
    <property type="component" value="Unassembled WGS sequence"/>
</dbReference>